<reference evidence="2" key="1">
    <citation type="journal article" date="2020" name="bioRxiv">
        <title>Genomic and phenotypic heterogeneity of clinical isolates of the human pathogens Aspergillus fumigatus, Aspergillus lentulus and Aspergillus fumigatiaffinis.</title>
        <authorList>
            <person name="dos Santos R.A.C."/>
            <person name="Steenwyk J.L."/>
            <person name="Rivero-Menendez O."/>
            <person name="Mead M.E."/>
            <person name="Silva L.P."/>
            <person name="Bastos R.W."/>
            <person name="Alastruey-Izquierdo A."/>
            <person name="Goldman G.H."/>
            <person name="Rokas A."/>
        </authorList>
    </citation>
    <scope>NUCLEOTIDE SEQUENCE</scope>
    <source>
        <strain evidence="2">CNM-CM8927</strain>
    </source>
</reference>
<dbReference type="Pfam" id="PF10294">
    <property type="entry name" value="Methyltransf_16"/>
    <property type="match status" value="1"/>
</dbReference>
<dbReference type="InterPro" id="IPR029063">
    <property type="entry name" value="SAM-dependent_MTases_sf"/>
</dbReference>
<gene>
    <name evidence="2" type="ORF">CNMCM8927_003794</name>
</gene>
<sequence>MLAVRMGWQIKGRPSWLEINSCDQAEGFGGQILTAKIFANQITPKTLYHEIAEIFSHPGTDLKELLDERFNMLHSRIRPLTRRQPASSISTESAPPLDFHDEDNTNDDSSAEDIFSAFLSHLFPDDAPSFHGDPGQRLLYTSPRYGDLEIMVPSYPGQSERRSTEIAVGLPSEDGSVNTVDEGRKLFAHFLWSAAMVVAEGVEKADTLAARGELDADTAMWTVRGERVLELGAGAALPSVICARAHAAAVTITDHPSSPALTGAIDFNIRRNLATTETKVTSHPHKWGTLESDPWAVAHRGTFTRIIAADCYWVRSQHENLVRTMNWFLAPGGMVWVVAGFHTGRAIVAWFFETAVQNGLEIERIHERDLIATSEDGGEVRREWMPEREGEGPENRRRWCVVALLRRRE</sequence>
<evidence type="ECO:0008006" key="4">
    <source>
        <dbReference type="Google" id="ProtNLM"/>
    </source>
</evidence>
<evidence type="ECO:0000313" key="3">
    <source>
        <dbReference type="Proteomes" id="UP000649114"/>
    </source>
</evidence>
<name>A0AAN5YGY7_ASPLE</name>
<comment type="caution">
    <text evidence="2">The sequence shown here is derived from an EMBL/GenBank/DDBJ whole genome shotgun (WGS) entry which is preliminary data.</text>
</comment>
<dbReference type="Proteomes" id="UP000649114">
    <property type="component" value="Unassembled WGS sequence"/>
</dbReference>
<dbReference type="PANTHER" id="PTHR14614:SF104">
    <property type="entry name" value="N-METHYLTRANSFERASE, PUTATIVE (AFU_ORTHOLOGUE AFUA_1G17750)-RELATED"/>
    <property type="match status" value="1"/>
</dbReference>
<proteinExistence type="predicted"/>
<feature type="compositionally biased region" description="Polar residues" evidence="1">
    <location>
        <begin position="84"/>
        <end position="93"/>
    </location>
</feature>
<protein>
    <recommendedName>
        <fullName evidence="4">Nicotinamide N-methyltransferase</fullName>
    </recommendedName>
</protein>
<dbReference type="AlphaFoldDB" id="A0AAN5YGY7"/>
<evidence type="ECO:0000256" key="1">
    <source>
        <dbReference type="SAM" id="MobiDB-lite"/>
    </source>
</evidence>
<reference evidence="2" key="2">
    <citation type="submission" date="2020-04" db="EMBL/GenBank/DDBJ databases">
        <authorList>
            <person name="Santos R.A.C."/>
            <person name="Steenwyk J.L."/>
            <person name="Rivero-Menendez O."/>
            <person name="Mead M.E."/>
            <person name="Silva L.P."/>
            <person name="Bastos R.W."/>
            <person name="Alastruey-Izquierdo A."/>
            <person name="Goldman G.H."/>
            <person name="Rokas A."/>
        </authorList>
    </citation>
    <scope>NUCLEOTIDE SEQUENCE</scope>
    <source>
        <strain evidence="2">CNM-CM8927</strain>
    </source>
</reference>
<dbReference type="SUPFAM" id="SSF53335">
    <property type="entry name" value="S-adenosyl-L-methionine-dependent methyltransferases"/>
    <property type="match status" value="1"/>
</dbReference>
<evidence type="ECO:0000313" key="2">
    <source>
        <dbReference type="EMBL" id="KAF4200215.1"/>
    </source>
</evidence>
<dbReference type="InterPro" id="IPR019410">
    <property type="entry name" value="Methyltransf_16"/>
</dbReference>
<dbReference type="Gene3D" id="3.40.50.150">
    <property type="entry name" value="Vaccinia Virus protein VP39"/>
    <property type="match status" value="1"/>
</dbReference>
<accession>A0AAN5YGY7</accession>
<dbReference type="EMBL" id="JAAAPU010000220">
    <property type="protein sequence ID" value="KAF4200215.1"/>
    <property type="molecule type" value="Genomic_DNA"/>
</dbReference>
<dbReference type="GO" id="GO:0005737">
    <property type="term" value="C:cytoplasm"/>
    <property type="evidence" value="ECO:0007669"/>
    <property type="project" value="TreeGrafter"/>
</dbReference>
<dbReference type="PANTHER" id="PTHR14614">
    <property type="entry name" value="HEPATOCELLULAR CARCINOMA-ASSOCIATED ANTIGEN"/>
    <property type="match status" value="1"/>
</dbReference>
<organism evidence="2 3">
    <name type="scientific">Aspergillus lentulus</name>
    <dbReference type="NCBI Taxonomy" id="293939"/>
    <lineage>
        <taxon>Eukaryota</taxon>
        <taxon>Fungi</taxon>
        <taxon>Dikarya</taxon>
        <taxon>Ascomycota</taxon>
        <taxon>Pezizomycotina</taxon>
        <taxon>Eurotiomycetes</taxon>
        <taxon>Eurotiomycetidae</taxon>
        <taxon>Eurotiales</taxon>
        <taxon>Aspergillaceae</taxon>
        <taxon>Aspergillus</taxon>
        <taxon>Aspergillus subgen. Fumigati</taxon>
    </lineage>
</organism>
<feature type="region of interest" description="Disordered" evidence="1">
    <location>
        <begin position="81"/>
        <end position="110"/>
    </location>
</feature>
<dbReference type="GO" id="GO:0008757">
    <property type="term" value="F:S-adenosylmethionine-dependent methyltransferase activity"/>
    <property type="evidence" value="ECO:0007669"/>
    <property type="project" value="UniProtKB-ARBA"/>
</dbReference>